<evidence type="ECO:0000256" key="10">
    <source>
        <dbReference type="ARBA" id="ARBA00022801"/>
    </source>
</evidence>
<dbReference type="InterPro" id="IPR000086">
    <property type="entry name" value="NUDIX_hydrolase_dom"/>
</dbReference>
<keyword evidence="9" id="KW-0949">S-adenosyl-L-methionine</keyword>
<dbReference type="InterPro" id="IPR015797">
    <property type="entry name" value="NUDIX_hydrolase-like_dom_sf"/>
</dbReference>
<comment type="caution">
    <text evidence="15">The sequence shown here is derived from an EMBL/GenBank/DDBJ whole genome shotgun (WGS) entry which is preliminary data.</text>
</comment>
<dbReference type="Pfam" id="PF00293">
    <property type="entry name" value="NUDIX"/>
    <property type="match status" value="1"/>
</dbReference>
<evidence type="ECO:0000313" key="15">
    <source>
        <dbReference type="EMBL" id="MFE9597135.1"/>
    </source>
</evidence>
<evidence type="ECO:0000256" key="12">
    <source>
        <dbReference type="ARBA" id="ARBA00031323"/>
    </source>
</evidence>
<keyword evidence="16" id="KW-1185">Reference proteome</keyword>
<evidence type="ECO:0000256" key="3">
    <source>
        <dbReference type="ARBA" id="ARBA00005582"/>
    </source>
</evidence>
<dbReference type="Pfam" id="PF08241">
    <property type="entry name" value="Methyltransf_11"/>
    <property type="match status" value="1"/>
</dbReference>
<dbReference type="InterPro" id="IPR027573">
    <property type="entry name" value="Methyltran_FxLD"/>
</dbReference>
<dbReference type="GO" id="GO:0032259">
    <property type="term" value="P:methylation"/>
    <property type="evidence" value="ECO:0007669"/>
    <property type="project" value="UniProtKB-KW"/>
</dbReference>
<evidence type="ECO:0000256" key="9">
    <source>
        <dbReference type="ARBA" id="ARBA00022691"/>
    </source>
</evidence>
<comment type="subcellular location">
    <subcellularLocation>
        <location evidence="1">Cytoplasm</location>
    </subcellularLocation>
</comment>
<evidence type="ECO:0000256" key="7">
    <source>
        <dbReference type="ARBA" id="ARBA00022603"/>
    </source>
</evidence>
<dbReference type="CDD" id="cd02440">
    <property type="entry name" value="AdoMet_MTases"/>
    <property type="match status" value="2"/>
</dbReference>
<dbReference type="PANTHER" id="PTHR11579">
    <property type="entry name" value="PROTEIN-L-ISOASPARTATE O-METHYLTRANSFERASE"/>
    <property type="match status" value="1"/>
</dbReference>
<protein>
    <recommendedName>
        <fullName evidence="5">Protein-L-isoaspartate O-methyltransferase</fullName>
        <ecNumber evidence="4">2.1.1.77</ecNumber>
    </recommendedName>
    <alternativeName>
        <fullName evidence="13">L-isoaspartyl protein carboxyl methyltransferase</fullName>
    </alternativeName>
    <alternativeName>
        <fullName evidence="11">Protein L-isoaspartyl methyltransferase</fullName>
    </alternativeName>
    <alternativeName>
        <fullName evidence="12">Protein-beta-aspartate methyltransferase</fullName>
    </alternativeName>
</protein>
<evidence type="ECO:0000259" key="14">
    <source>
        <dbReference type="PROSITE" id="PS51462"/>
    </source>
</evidence>
<evidence type="ECO:0000256" key="4">
    <source>
        <dbReference type="ARBA" id="ARBA00011890"/>
    </source>
</evidence>
<dbReference type="InterPro" id="IPR000682">
    <property type="entry name" value="PCMT"/>
</dbReference>
<dbReference type="InterPro" id="IPR013216">
    <property type="entry name" value="Methyltransf_11"/>
</dbReference>
<feature type="domain" description="Nudix hydrolase" evidence="14">
    <location>
        <begin position="201"/>
        <end position="332"/>
    </location>
</feature>
<dbReference type="SUPFAM" id="SSF55811">
    <property type="entry name" value="Nudix"/>
    <property type="match status" value="1"/>
</dbReference>
<dbReference type="InterPro" id="IPR029063">
    <property type="entry name" value="SAM-dependent_MTases_sf"/>
</dbReference>
<accession>A0ABW6LT99</accession>
<dbReference type="PRINTS" id="PR00502">
    <property type="entry name" value="NUDIXFAMILY"/>
</dbReference>
<keyword evidence="8" id="KW-0808">Transferase</keyword>
<comment type="similarity">
    <text evidence="2">Belongs to the methyltransferase superfamily. L-isoaspartyl/D-aspartyl protein methyltransferase family.</text>
</comment>
<dbReference type="GO" id="GO:0008168">
    <property type="term" value="F:methyltransferase activity"/>
    <property type="evidence" value="ECO:0007669"/>
    <property type="project" value="UniProtKB-KW"/>
</dbReference>
<evidence type="ECO:0000256" key="2">
    <source>
        <dbReference type="ARBA" id="ARBA00005369"/>
    </source>
</evidence>
<dbReference type="EMBL" id="JBIAHM010000001">
    <property type="protein sequence ID" value="MFE9597135.1"/>
    <property type="molecule type" value="Genomic_DNA"/>
</dbReference>
<dbReference type="Gene3D" id="3.90.79.10">
    <property type="entry name" value="Nucleoside Triphosphate Pyrophosphohydrolase"/>
    <property type="match status" value="1"/>
</dbReference>
<dbReference type="NCBIfam" id="TIGR04364">
    <property type="entry name" value="methyltran_FxLD"/>
    <property type="match status" value="1"/>
</dbReference>
<dbReference type="PANTHER" id="PTHR11579:SF0">
    <property type="entry name" value="PROTEIN-L-ISOASPARTATE(D-ASPARTATE) O-METHYLTRANSFERASE"/>
    <property type="match status" value="1"/>
</dbReference>
<dbReference type="EC" id="2.1.1.77" evidence="4"/>
<evidence type="ECO:0000256" key="11">
    <source>
        <dbReference type="ARBA" id="ARBA00030757"/>
    </source>
</evidence>
<proteinExistence type="inferred from homology"/>
<comment type="similarity">
    <text evidence="3">Belongs to the Nudix hydrolase family.</text>
</comment>
<dbReference type="Pfam" id="PF01135">
    <property type="entry name" value="PCMT"/>
    <property type="match status" value="1"/>
</dbReference>
<evidence type="ECO:0000313" key="16">
    <source>
        <dbReference type="Proteomes" id="UP001601303"/>
    </source>
</evidence>
<name>A0ABW6LT99_9ACTN</name>
<organism evidence="15 16">
    <name type="scientific">Streptomyces hokutonensis</name>
    <dbReference type="NCBI Taxonomy" id="1306990"/>
    <lineage>
        <taxon>Bacteria</taxon>
        <taxon>Bacillati</taxon>
        <taxon>Actinomycetota</taxon>
        <taxon>Actinomycetes</taxon>
        <taxon>Kitasatosporales</taxon>
        <taxon>Streptomycetaceae</taxon>
        <taxon>Streptomyces</taxon>
    </lineage>
</organism>
<keyword evidence="10" id="KW-0378">Hydrolase</keyword>
<evidence type="ECO:0000256" key="8">
    <source>
        <dbReference type="ARBA" id="ARBA00022679"/>
    </source>
</evidence>
<dbReference type="Gene3D" id="3.40.50.150">
    <property type="entry name" value="Vaccinia Virus protein VP39"/>
    <property type="match status" value="2"/>
</dbReference>
<dbReference type="Proteomes" id="UP001601303">
    <property type="component" value="Unassembled WGS sequence"/>
</dbReference>
<evidence type="ECO:0000256" key="5">
    <source>
        <dbReference type="ARBA" id="ARBA00013346"/>
    </source>
</evidence>
<dbReference type="RefSeq" id="WP_388101549.1">
    <property type="nucleotide sequence ID" value="NZ_JBIAHM010000001.1"/>
</dbReference>
<dbReference type="InterPro" id="IPR020084">
    <property type="entry name" value="NUDIX_hydrolase_CS"/>
</dbReference>
<sequence length="763" mass="82513">MGYVQQEEWNTHYAQERRFRSLGDAERALLAEHVPAPGDGGRALDVGCGLGELAVHLASTGYRVDAADWADSALDHARAASPADVRWLRLDVERDDLALLEENTYDLITLRLAYAFLGDRTRVMHDLGRRLRENGAIVVITPLAANTPSEKRDIALDEDEISLLSAGWEQVQRFDADGLAVVILHSPRLNQIAVAEKHKPAAHAVTGACAVVTDIHGRVLLGRSTSQMWELPGGRTEGAEPFEQTAVRELAEETGLVADPVDAHVLSMLWDDNHGTSRLTAVVRVTAHSGTLACREADKFTRWEWHPLHTLAHLDQIFAPSAQALDAVWPGVLSGLPPVHAYPHAIAHPRVDGEPAQAVRLRHDMTAKVIAGGWAPSDAVQAALRAVPRHRFTPESPLTTAYDDDLAVITRHDEEGQATSSVSAAWLQADMIESLRLEPGMTVCEVGSGGYNAELLAHVVGPDGRVVSVDIDPYVIARTRRFTAEAGSGRVNVLLGDGRLGAPGHVPAAGFDGCVITHNCWDIAPAWREQLAEGRYLVMPLEIHGYTRAITLQKHGDVLHARGFTFCGFVRDLGSASRTTPVAALRGGELQLRFEDGESADVSGIEDALCGPRHELPTGVTVAPNESFETLQLYLATTLPGFCRLALDRARDTAVAAVPRGANAPTLLGDASLAYLTHVPVTDTGTSEKGRAEFIAHAYGPDGTRLAEQLATTVRSWDRDARPHGYPELAVFPAGTANRDLPTGHVLDKPHSRLVFTWHAETP</sequence>
<evidence type="ECO:0000256" key="6">
    <source>
        <dbReference type="ARBA" id="ARBA00022490"/>
    </source>
</evidence>
<evidence type="ECO:0000256" key="1">
    <source>
        <dbReference type="ARBA" id="ARBA00004496"/>
    </source>
</evidence>
<gene>
    <name evidence="15" type="primary">fxlM</name>
    <name evidence="15" type="ORF">ACFYNQ_00985</name>
</gene>
<keyword evidence="7 15" id="KW-0489">Methyltransferase</keyword>
<dbReference type="PROSITE" id="PS51462">
    <property type="entry name" value="NUDIX"/>
    <property type="match status" value="1"/>
</dbReference>
<dbReference type="PROSITE" id="PS00893">
    <property type="entry name" value="NUDIX_BOX"/>
    <property type="match status" value="1"/>
</dbReference>
<evidence type="ECO:0000256" key="13">
    <source>
        <dbReference type="ARBA" id="ARBA00031350"/>
    </source>
</evidence>
<reference evidence="15 16" key="1">
    <citation type="submission" date="2024-10" db="EMBL/GenBank/DDBJ databases">
        <title>The Natural Products Discovery Center: Release of the First 8490 Sequenced Strains for Exploring Actinobacteria Biosynthetic Diversity.</title>
        <authorList>
            <person name="Kalkreuter E."/>
            <person name="Kautsar S.A."/>
            <person name="Yang D."/>
            <person name="Bader C.D."/>
            <person name="Teijaro C.N."/>
            <person name="Fluegel L."/>
            <person name="Davis C.M."/>
            <person name="Simpson J.R."/>
            <person name="Lauterbach L."/>
            <person name="Steele A.D."/>
            <person name="Gui C."/>
            <person name="Meng S."/>
            <person name="Li G."/>
            <person name="Viehrig K."/>
            <person name="Ye F."/>
            <person name="Su P."/>
            <person name="Kiefer A.F."/>
            <person name="Nichols A."/>
            <person name="Cepeda A.J."/>
            <person name="Yan W."/>
            <person name="Fan B."/>
            <person name="Jiang Y."/>
            <person name="Adhikari A."/>
            <person name="Zheng C.-J."/>
            <person name="Schuster L."/>
            <person name="Cowan T.M."/>
            <person name="Smanski M.J."/>
            <person name="Chevrette M.G."/>
            <person name="De Carvalho L.P.S."/>
            <person name="Shen B."/>
        </authorList>
    </citation>
    <scope>NUCLEOTIDE SEQUENCE [LARGE SCALE GENOMIC DNA]</scope>
    <source>
        <strain evidence="15 16">NPDC006488</strain>
    </source>
</reference>
<dbReference type="InterPro" id="IPR020476">
    <property type="entry name" value="Nudix_hydrolase"/>
</dbReference>
<dbReference type="SUPFAM" id="SSF53335">
    <property type="entry name" value="S-adenosyl-L-methionine-dependent methyltransferases"/>
    <property type="match status" value="2"/>
</dbReference>
<keyword evidence="6" id="KW-0963">Cytoplasm</keyword>